<evidence type="ECO:0000313" key="2">
    <source>
        <dbReference type="EMBL" id="PPQ73136.1"/>
    </source>
</evidence>
<feature type="compositionally biased region" description="Basic and acidic residues" evidence="1">
    <location>
        <begin position="110"/>
        <end position="122"/>
    </location>
</feature>
<dbReference type="Proteomes" id="UP000284706">
    <property type="component" value="Unassembled WGS sequence"/>
</dbReference>
<evidence type="ECO:0000313" key="3">
    <source>
        <dbReference type="Proteomes" id="UP000284706"/>
    </source>
</evidence>
<feature type="region of interest" description="Disordered" evidence="1">
    <location>
        <begin position="1"/>
        <end position="27"/>
    </location>
</feature>
<dbReference type="InParanoid" id="A0A409W3T9"/>
<name>A0A409W3T9_9AGAR</name>
<feature type="region of interest" description="Disordered" evidence="1">
    <location>
        <begin position="84"/>
        <end position="175"/>
    </location>
</feature>
<gene>
    <name evidence="2" type="ORF">CVT26_014958</name>
</gene>
<reference evidence="2 3" key="1">
    <citation type="journal article" date="2018" name="Evol. Lett.">
        <title>Horizontal gene cluster transfer increased hallucinogenic mushroom diversity.</title>
        <authorList>
            <person name="Reynolds H.T."/>
            <person name="Vijayakumar V."/>
            <person name="Gluck-Thaler E."/>
            <person name="Korotkin H.B."/>
            <person name="Matheny P.B."/>
            <person name="Slot J.C."/>
        </authorList>
    </citation>
    <scope>NUCLEOTIDE SEQUENCE [LARGE SCALE GENOMIC DNA]</scope>
    <source>
        <strain evidence="2 3">SRW20</strain>
    </source>
</reference>
<comment type="caution">
    <text evidence="2">The sequence shown here is derived from an EMBL/GenBank/DDBJ whole genome shotgun (WGS) entry which is preliminary data.</text>
</comment>
<sequence>MPLASQGPRNFKYQTDAEGEAERDLGRWSEKTQPSINEVLVAVKLRGSIHLQSSMAAQVRAQTFYTNLKRLLLQLKASLGMTQIDASESEFSTMKRRGVDTDSGGSGEENESKLKSRADSKFGDPIPGNPDIDESMQQATEPEDTQRSSDNPLSLVISRRPPHEKTKAKPSSTSL</sequence>
<evidence type="ECO:0000256" key="1">
    <source>
        <dbReference type="SAM" id="MobiDB-lite"/>
    </source>
</evidence>
<dbReference type="EMBL" id="NHYE01005421">
    <property type="protein sequence ID" value="PPQ73136.1"/>
    <property type="molecule type" value="Genomic_DNA"/>
</dbReference>
<protein>
    <submittedName>
        <fullName evidence="2">Uncharacterized protein</fullName>
    </submittedName>
</protein>
<keyword evidence="3" id="KW-1185">Reference proteome</keyword>
<proteinExistence type="predicted"/>
<organism evidence="2 3">
    <name type="scientific">Gymnopilus dilepis</name>
    <dbReference type="NCBI Taxonomy" id="231916"/>
    <lineage>
        <taxon>Eukaryota</taxon>
        <taxon>Fungi</taxon>
        <taxon>Dikarya</taxon>
        <taxon>Basidiomycota</taxon>
        <taxon>Agaricomycotina</taxon>
        <taxon>Agaricomycetes</taxon>
        <taxon>Agaricomycetidae</taxon>
        <taxon>Agaricales</taxon>
        <taxon>Agaricineae</taxon>
        <taxon>Hymenogastraceae</taxon>
        <taxon>Gymnopilus</taxon>
    </lineage>
</organism>
<accession>A0A409W3T9</accession>
<dbReference type="AlphaFoldDB" id="A0A409W3T9"/>